<dbReference type="PANTHER" id="PTHR43312">
    <property type="entry name" value="D-THREO-ALDOSE 1-DEHYDROGENASE"/>
    <property type="match status" value="1"/>
</dbReference>
<dbReference type="InterPro" id="IPR036812">
    <property type="entry name" value="NAD(P)_OxRdtase_dom_sf"/>
</dbReference>
<dbReference type="PROSITE" id="PS51318">
    <property type="entry name" value="TAT"/>
    <property type="match status" value="1"/>
</dbReference>
<dbReference type="NCBIfam" id="TIGR01409">
    <property type="entry name" value="TAT_signal_seq"/>
    <property type="match status" value="1"/>
</dbReference>
<dbReference type="PROSITE" id="PS00198">
    <property type="entry name" value="4FE4S_FER_1"/>
    <property type="match status" value="1"/>
</dbReference>
<comment type="caution">
    <text evidence="5">The sequence shown here is derived from an EMBL/GenBank/DDBJ whole genome shotgun (WGS) entry which is preliminary data.</text>
</comment>
<dbReference type="Pfam" id="PF00248">
    <property type="entry name" value="Aldo_ket_red"/>
    <property type="match status" value="1"/>
</dbReference>
<evidence type="ECO:0000313" key="5">
    <source>
        <dbReference type="EMBL" id="HIZ69506.1"/>
    </source>
</evidence>
<gene>
    <name evidence="5" type="ORF">H9966_06475</name>
</gene>
<evidence type="ECO:0000259" key="4">
    <source>
        <dbReference type="PROSITE" id="PS51379"/>
    </source>
</evidence>
<dbReference type="SUPFAM" id="SSF51430">
    <property type="entry name" value="NAD(P)-linked oxidoreductase"/>
    <property type="match status" value="1"/>
</dbReference>
<organism evidence="5 6">
    <name type="scientific">Candidatus Prevotella avicola</name>
    <dbReference type="NCBI Taxonomy" id="2838738"/>
    <lineage>
        <taxon>Bacteria</taxon>
        <taxon>Pseudomonadati</taxon>
        <taxon>Bacteroidota</taxon>
        <taxon>Bacteroidia</taxon>
        <taxon>Bacteroidales</taxon>
        <taxon>Prevotellaceae</taxon>
        <taxon>Prevotella</taxon>
    </lineage>
</organism>
<dbReference type="PANTHER" id="PTHR43312:SF2">
    <property type="entry name" value="OXIDOREDUCTASE"/>
    <property type="match status" value="1"/>
</dbReference>
<evidence type="ECO:0000256" key="3">
    <source>
        <dbReference type="ARBA" id="ARBA00023014"/>
    </source>
</evidence>
<dbReference type="SUPFAM" id="SSF54862">
    <property type="entry name" value="4Fe-4S ferredoxins"/>
    <property type="match status" value="1"/>
</dbReference>
<dbReference type="AlphaFoldDB" id="A0A9D2FZF8"/>
<evidence type="ECO:0000313" key="6">
    <source>
        <dbReference type="Proteomes" id="UP000824055"/>
    </source>
</evidence>
<dbReference type="InterPro" id="IPR017900">
    <property type="entry name" value="4Fe4S_Fe_S_CS"/>
</dbReference>
<evidence type="ECO:0000256" key="2">
    <source>
        <dbReference type="ARBA" id="ARBA00023004"/>
    </source>
</evidence>
<dbReference type="CDD" id="cd19096">
    <property type="entry name" value="AKR_Fe-S_oxidoreductase"/>
    <property type="match status" value="1"/>
</dbReference>
<protein>
    <submittedName>
        <fullName evidence="5">Aldo/keto reductase</fullName>
    </submittedName>
</protein>
<dbReference type="InterPro" id="IPR019546">
    <property type="entry name" value="TAT_signal_bac_arc"/>
</dbReference>
<dbReference type="PROSITE" id="PS51379">
    <property type="entry name" value="4FE4S_FER_2"/>
    <property type="match status" value="1"/>
</dbReference>
<dbReference type="Proteomes" id="UP000824055">
    <property type="component" value="Unassembled WGS sequence"/>
</dbReference>
<keyword evidence="2" id="KW-0408">Iron</keyword>
<keyword evidence="3" id="KW-0411">Iron-sulfur</keyword>
<evidence type="ECO:0000256" key="1">
    <source>
        <dbReference type="ARBA" id="ARBA00022723"/>
    </source>
</evidence>
<dbReference type="GO" id="GO:0051536">
    <property type="term" value="F:iron-sulfur cluster binding"/>
    <property type="evidence" value="ECO:0007669"/>
    <property type="project" value="UniProtKB-KW"/>
</dbReference>
<reference evidence="5" key="1">
    <citation type="journal article" date="2021" name="PeerJ">
        <title>Extensive microbial diversity within the chicken gut microbiome revealed by metagenomics and culture.</title>
        <authorList>
            <person name="Gilroy R."/>
            <person name="Ravi A."/>
            <person name="Getino M."/>
            <person name="Pursley I."/>
            <person name="Horton D.L."/>
            <person name="Alikhan N.F."/>
            <person name="Baker D."/>
            <person name="Gharbi K."/>
            <person name="Hall N."/>
            <person name="Watson M."/>
            <person name="Adriaenssens E.M."/>
            <person name="Foster-Nyarko E."/>
            <person name="Jarju S."/>
            <person name="Secka A."/>
            <person name="Antonio M."/>
            <person name="Oren A."/>
            <person name="Chaudhuri R.R."/>
            <person name="La Ragione R."/>
            <person name="Hildebrand F."/>
            <person name="Pallen M.J."/>
        </authorList>
    </citation>
    <scope>NUCLEOTIDE SEQUENCE</scope>
    <source>
        <strain evidence="5">ChiHecec3B27-8219</strain>
    </source>
</reference>
<keyword evidence="1" id="KW-0479">Metal-binding</keyword>
<accession>A0A9D2FZF8</accession>
<dbReference type="Gene3D" id="3.20.20.100">
    <property type="entry name" value="NADP-dependent oxidoreductase domain"/>
    <property type="match status" value="1"/>
</dbReference>
<dbReference type="GO" id="GO:0046872">
    <property type="term" value="F:metal ion binding"/>
    <property type="evidence" value="ECO:0007669"/>
    <property type="project" value="UniProtKB-KW"/>
</dbReference>
<dbReference type="InterPro" id="IPR006311">
    <property type="entry name" value="TAT_signal"/>
</dbReference>
<sequence>MDKQNKKEITRRRFLKTLGIGAGVTTAALYGCGDKVQSTGEPGKETSSIPLGKMTYRENPKTKEKVSLLGYGCMRLPTKKVSDDKEEIDQEMVNRQVDYAIKHGVNYFDTSPAYCQGLSERAMGIALSRHPRESYYIATKLSNFSPESQTREGSLAMYRNSFRELKVDYIDYMLLHSVGGGGMENLHKRYLDNGMLDFLLQERKAGRIRNLGFSYHGDVEVFDYLLSKHDEYKWDFVQIQLNYVDWKHAKEVNDRNTDAVYLYGELEKRGIPAVIMEPLLGGRLSNLPDYLMGRLRQREPERSVASWAFRFAGTWPGVLTVLSGMTYMEHLQDNLRTYSPLKPLTEEDNAFLEEIAKLYLGYSIIPCNDCKYCMPCPYGIDIPGVLLHYNRCINEGNMPQSAQDENYRKARRAFLVGYDRSVPRLRQADHCVGCAQCVPHCPQNINIPEEMQRIDQFVEKLKQDTL</sequence>
<proteinExistence type="predicted"/>
<name>A0A9D2FZF8_9BACT</name>
<dbReference type="InterPro" id="IPR017896">
    <property type="entry name" value="4Fe4S_Fe-S-bd"/>
</dbReference>
<reference evidence="5" key="2">
    <citation type="submission" date="2021-04" db="EMBL/GenBank/DDBJ databases">
        <authorList>
            <person name="Gilroy R."/>
        </authorList>
    </citation>
    <scope>NUCLEOTIDE SEQUENCE</scope>
    <source>
        <strain evidence="5">ChiHecec3B27-8219</strain>
    </source>
</reference>
<dbReference type="InterPro" id="IPR053135">
    <property type="entry name" value="AKR2_Oxidoreductase"/>
</dbReference>
<feature type="domain" description="4Fe-4S ferredoxin-type" evidence="4">
    <location>
        <begin position="421"/>
        <end position="450"/>
    </location>
</feature>
<dbReference type="EMBL" id="DXBE01000048">
    <property type="protein sequence ID" value="HIZ69506.1"/>
    <property type="molecule type" value="Genomic_DNA"/>
</dbReference>
<dbReference type="InterPro" id="IPR023210">
    <property type="entry name" value="NADP_OxRdtase_dom"/>
</dbReference>
<dbReference type="PROSITE" id="PS51257">
    <property type="entry name" value="PROKAR_LIPOPROTEIN"/>
    <property type="match status" value="1"/>
</dbReference>